<evidence type="ECO:0000313" key="4">
    <source>
        <dbReference type="Proteomes" id="UP001159427"/>
    </source>
</evidence>
<dbReference type="CDD" id="cd22744">
    <property type="entry name" value="OTU"/>
    <property type="match status" value="1"/>
</dbReference>
<protein>
    <recommendedName>
        <fullName evidence="2">OTU domain-containing protein</fullName>
    </recommendedName>
</protein>
<evidence type="ECO:0000259" key="2">
    <source>
        <dbReference type="PROSITE" id="PS50802"/>
    </source>
</evidence>
<keyword evidence="4" id="KW-1185">Reference proteome</keyword>
<evidence type="ECO:0000313" key="3">
    <source>
        <dbReference type="EMBL" id="CAH3193843.1"/>
    </source>
</evidence>
<reference evidence="3 4" key="1">
    <citation type="submission" date="2022-05" db="EMBL/GenBank/DDBJ databases">
        <authorList>
            <consortium name="Genoscope - CEA"/>
            <person name="William W."/>
        </authorList>
    </citation>
    <scope>NUCLEOTIDE SEQUENCE [LARGE SCALE GENOMIC DNA]</scope>
</reference>
<dbReference type="Proteomes" id="UP001159427">
    <property type="component" value="Unassembled WGS sequence"/>
</dbReference>
<dbReference type="InterPro" id="IPR038765">
    <property type="entry name" value="Papain-like_cys_pep_sf"/>
</dbReference>
<gene>
    <name evidence="3" type="ORF">PEVE_00026646</name>
</gene>
<feature type="region of interest" description="Disordered" evidence="1">
    <location>
        <begin position="520"/>
        <end position="543"/>
    </location>
</feature>
<sequence length="630" mass="70632">MPTPEPSVILHNLDQFLTKWKGLAHDDKQLITQKGQKALKNIKSHILKGCLSNIPVGCCTSVQKRMHREMKKILSSNRIGTELAYSKFSRFFFQHNARKSEGGLWSPIMEEAKVRRLDATGRSLEAKEAYVETFGIREKSVAQTTEGKDSSPKAISLKELTCDQISEILDEIKFSIEEQSDLDDHREHENDHTDASTSPRDNSVGQILRILQYGLSLFKVMLYFQKMQGVQAVSFLKLPFMSRALIHARSLLETSEKNSDISARVSSFGYNVEPVPGDGNCFFHAVSFQLLKLMSGENGRSTQERLLNLGISPNQSMASIAAVLRQRIVDEWQGPFVDEYQQFFHDSELDVYTEAEHFRQSGEFSRPLGDAMPLAMANILQMPIVLITSAQNMPIVTITPRRITDEVSVVLAYTQRGVGHYDAVTQNNIAKVGGDSPDNDSAKMIKESCKEKKSMDPSVAVKGCRCGSNTSKRTNVGGRVYKSRTRCSCLSGGRKCTEHCRCQGKCGGDVCYGGNGKISTGNQRKGRKRKQHVLQEHRRNPSSSKFAKLKGEVVKDGPFNQLEYSLLCAIILITEQMADQDLSSIKAFKIFNDLVHMADEFQFNLPISLKSQDEITKELKKVARIRKVPF</sequence>
<dbReference type="InterPro" id="IPR003323">
    <property type="entry name" value="OTU_dom"/>
</dbReference>
<feature type="region of interest" description="Disordered" evidence="1">
    <location>
        <begin position="181"/>
        <end position="201"/>
    </location>
</feature>
<accession>A0ABN8SQI1</accession>
<dbReference type="SUPFAM" id="SSF54001">
    <property type="entry name" value="Cysteine proteinases"/>
    <property type="match status" value="1"/>
</dbReference>
<comment type="caution">
    <text evidence="3">The sequence shown here is derived from an EMBL/GenBank/DDBJ whole genome shotgun (WGS) entry which is preliminary data.</text>
</comment>
<evidence type="ECO:0000256" key="1">
    <source>
        <dbReference type="SAM" id="MobiDB-lite"/>
    </source>
</evidence>
<dbReference type="EMBL" id="CALNXI010003616">
    <property type="protein sequence ID" value="CAH3193843.1"/>
    <property type="molecule type" value="Genomic_DNA"/>
</dbReference>
<name>A0ABN8SQI1_9CNID</name>
<dbReference type="PROSITE" id="PS50802">
    <property type="entry name" value="OTU"/>
    <property type="match status" value="1"/>
</dbReference>
<dbReference type="Gene3D" id="3.90.70.80">
    <property type="match status" value="1"/>
</dbReference>
<feature type="domain" description="OTU" evidence="2">
    <location>
        <begin position="270"/>
        <end position="427"/>
    </location>
</feature>
<feature type="compositionally biased region" description="Basic and acidic residues" evidence="1">
    <location>
        <begin position="181"/>
        <end position="194"/>
    </location>
</feature>
<proteinExistence type="predicted"/>
<organism evidence="3 4">
    <name type="scientific">Porites evermanni</name>
    <dbReference type="NCBI Taxonomy" id="104178"/>
    <lineage>
        <taxon>Eukaryota</taxon>
        <taxon>Metazoa</taxon>
        <taxon>Cnidaria</taxon>
        <taxon>Anthozoa</taxon>
        <taxon>Hexacorallia</taxon>
        <taxon>Scleractinia</taxon>
        <taxon>Fungiina</taxon>
        <taxon>Poritidae</taxon>
        <taxon>Porites</taxon>
    </lineage>
</organism>